<reference evidence="3" key="2">
    <citation type="journal article" date="2022" name="Microbiol. Resour. Announc.">
        <title>Whole-Genome Sequence of Entomortierella parvispora E1425, a Mucoromycotan Fungus Associated with Burkholderiaceae-Related Endosymbiotic Bacteria.</title>
        <authorList>
            <person name="Herlambang A."/>
            <person name="Guo Y."/>
            <person name="Takashima Y."/>
            <person name="Narisawa K."/>
            <person name="Ohta H."/>
            <person name="Nishizawa T."/>
        </authorList>
    </citation>
    <scope>NUCLEOTIDE SEQUENCE</scope>
    <source>
        <strain evidence="3">E1425</strain>
    </source>
</reference>
<dbReference type="AlphaFoldDB" id="A0A9P3HHB5"/>
<accession>A0A9P3HHB5</accession>
<dbReference type="EMBL" id="BQFW01000012">
    <property type="protein sequence ID" value="GJJ76626.1"/>
    <property type="molecule type" value="Genomic_DNA"/>
</dbReference>
<dbReference type="OrthoDB" id="2396143at2759"/>
<dbReference type="Proteomes" id="UP000827284">
    <property type="component" value="Unassembled WGS sequence"/>
</dbReference>
<feature type="transmembrane region" description="Helical" evidence="2">
    <location>
        <begin position="111"/>
        <end position="134"/>
    </location>
</feature>
<feature type="compositionally biased region" description="Basic and acidic residues" evidence="1">
    <location>
        <begin position="142"/>
        <end position="160"/>
    </location>
</feature>
<feature type="compositionally biased region" description="Low complexity" evidence="1">
    <location>
        <begin position="72"/>
        <end position="94"/>
    </location>
</feature>
<evidence type="ECO:0000256" key="2">
    <source>
        <dbReference type="SAM" id="Phobius"/>
    </source>
</evidence>
<keyword evidence="2" id="KW-1133">Transmembrane helix</keyword>
<proteinExistence type="predicted"/>
<feature type="region of interest" description="Disordered" evidence="1">
    <location>
        <begin position="137"/>
        <end position="224"/>
    </location>
</feature>
<evidence type="ECO:0000313" key="3">
    <source>
        <dbReference type="EMBL" id="GJJ76626.1"/>
    </source>
</evidence>
<sequence>MDTWPGTLVYQPTQAQAPCGCNQNYYDQVASCMSCQSSSSAHYSVKAQPDYELVCTSFNQPWTQINIPGQTTSSAATAATSTPKTTHSTSPSPGGMTGEKSSQSSNLSSGALAGIIVSAIALVVALSVAAYVITRRRRDSRKQKYDTQYKYNDPHNRDSYAESGLPQYTGITSVQPMSNLRVMNPDSDDEGNETSRTPGHKPEPSFEVSRTASPGWRRGSFDDD</sequence>
<feature type="compositionally biased region" description="Polar residues" evidence="1">
    <location>
        <begin position="169"/>
        <end position="178"/>
    </location>
</feature>
<reference evidence="3" key="1">
    <citation type="submission" date="2021-11" db="EMBL/GenBank/DDBJ databases">
        <authorList>
            <person name="Herlambang A."/>
            <person name="Guo Y."/>
            <person name="Takashima Y."/>
            <person name="Nishizawa T."/>
        </authorList>
    </citation>
    <scope>NUCLEOTIDE SEQUENCE</scope>
    <source>
        <strain evidence="3">E1425</strain>
    </source>
</reference>
<gene>
    <name evidence="3" type="ORF">EMPS_08985</name>
</gene>
<evidence type="ECO:0000256" key="1">
    <source>
        <dbReference type="SAM" id="MobiDB-lite"/>
    </source>
</evidence>
<feature type="region of interest" description="Disordered" evidence="1">
    <location>
        <begin position="72"/>
        <end position="105"/>
    </location>
</feature>
<protein>
    <recommendedName>
        <fullName evidence="5">Mid2 domain-containing protein</fullName>
    </recommendedName>
</protein>
<name>A0A9P3HHB5_9FUNG</name>
<evidence type="ECO:0000313" key="4">
    <source>
        <dbReference type="Proteomes" id="UP000827284"/>
    </source>
</evidence>
<organism evidence="3 4">
    <name type="scientific">Entomortierella parvispora</name>
    <dbReference type="NCBI Taxonomy" id="205924"/>
    <lineage>
        <taxon>Eukaryota</taxon>
        <taxon>Fungi</taxon>
        <taxon>Fungi incertae sedis</taxon>
        <taxon>Mucoromycota</taxon>
        <taxon>Mortierellomycotina</taxon>
        <taxon>Mortierellomycetes</taxon>
        <taxon>Mortierellales</taxon>
        <taxon>Mortierellaceae</taxon>
        <taxon>Entomortierella</taxon>
    </lineage>
</organism>
<keyword evidence="4" id="KW-1185">Reference proteome</keyword>
<evidence type="ECO:0008006" key="5">
    <source>
        <dbReference type="Google" id="ProtNLM"/>
    </source>
</evidence>
<comment type="caution">
    <text evidence="3">The sequence shown here is derived from an EMBL/GenBank/DDBJ whole genome shotgun (WGS) entry which is preliminary data.</text>
</comment>
<keyword evidence="2" id="KW-0812">Transmembrane</keyword>
<keyword evidence="2" id="KW-0472">Membrane</keyword>